<dbReference type="CDD" id="cd10536">
    <property type="entry name" value="SET_SMYD4"/>
    <property type="match status" value="1"/>
</dbReference>
<dbReference type="OrthoDB" id="1028014at2759"/>
<dbReference type="InterPro" id="IPR046341">
    <property type="entry name" value="SET_dom_sf"/>
</dbReference>
<keyword evidence="6" id="KW-1185">Reference proteome</keyword>
<evidence type="ECO:0000256" key="3">
    <source>
        <dbReference type="ARBA" id="ARBA00022691"/>
    </source>
</evidence>
<evidence type="ECO:0000259" key="4">
    <source>
        <dbReference type="Pfam" id="PF00856"/>
    </source>
</evidence>
<dbReference type="Gene3D" id="1.25.40.10">
    <property type="entry name" value="Tetratricopeptide repeat domain"/>
    <property type="match status" value="1"/>
</dbReference>
<feature type="non-terminal residue" evidence="5">
    <location>
        <position position="623"/>
    </location>
</feature>
<dbReference type="GO" id="GO:0008276">
    <property type="term" value="F:protein methyltransferase activity"/>
    <property type="evidence" value="ECO:0007669"/>
    <property type="project" value="UniProtKB-ARBA"/>
</dbReference>
<dbReference type="GO" id="GO:0005634">
    <property type="term" value="C:nucleus"/>
    <property type="evidence" value="ECO:0007669"/>
    <property type="project" value="TreeGrafter"/>
</dbReference>
<dbReference type="Gene3D" id="2.170.270.10">
    <property type="entry name" value="SET domain"/>
    <property type="match status" value="1"/>
</dbReference>
<dbReference type="PANTHER" id="PTHR46165:SF7">
    <property type="entry name" value="SET AND MYND DOMAIN-CONTAINING PROTEIN 4"/>
    <property type="match status" value="1"/>
</dbReference>
<dbReference type="GO" id="GO:0008170">
    <property type="term" value="F:N-methyltransferase activity"/>
    <property type="evidence" value="ECO:0007669"/>
    <property type="project" value="UniProtKB-ARBA"/>
</dbReference>
<dbReference type="Proteomes" id="UP000838878">
    <property type="component" value="Chromosome 3"/>
</dbReference>
<evidence type="ECO:0000256" key="2">
    <source>
        <dbReference type="ARBA" id="ARBA00022679"/>
    </source>
</evidence>
<protein>
    <recommendedName>
        <fullName evidence="4">SET domain-containing protein</fullName>
    </recommendedName>
</protein>
<sequence>MAQESEGFFKTFHEKINSAIDDVTRNNFANLESNSKRVSYLCSLPLIKNYDLSSDVAKYPIGGNFPVEKDLDVARKLKDEGNKAVQKGDWARSLQLYNQSMLQMPQKETEELSIVYANRSAALNHLEQYEDALADIRRSLSLGYPRNLRYKVYERRARCLLVLKRNQEAILAFQDTISALDEANNLNKDKRQKMRTDAKLMLEVLHKGIVLAGNPKDPEPLKKVLPKPKLPGKHNSQYPAASEAIQIDCDNIRGRYATASRDITAGEVLLVEKPHSGVLLGEYCKTHCHNCFKKCPIPLPCQKCPNVIFCSDKCLEIAQNSYHGYECHILPLLWKSGCSVTCHIALRMITQNNKEYFTSIVNDLDNKLTGTYKTDDYKNIYHLVSHEDKRTKKDFLHRTQMTIFLVKLLELSGYFDGKPRGKPVDINEIKTMAINENHLEDATLFGSLILKNLQVLQFNAHEVFELQCPKPRVGQYVIKHDGKSIFLAGAVFPTLALFNHSCDPSIVRYFCGPYVVVRAVKNIKKGEEVAENYGPIFTTVPKQKRQEELKDQYWFDCTCLPCEQNWPTYEEMTENYMRFKCDSDQPCPNVVPVPYDCTEFMIQCGLCQQYTNILRGLKSLQVS</sequence>
<dbReference type="SUPFAM" id="SSF82199">
    <property type="entry name" value="SET domain"/>
    <property type="match status" value="1"/>
</dbReference>
<gene>
    <name evidence="5" type="ORF">BINO364_LOCUS8264</name>
</gene>
<organism evidence="5 6">
    <name type="scientific">Brenthis ino</name>
    <name type="common">lesser marbled fritillary</name>
    <dbReference type="NCBI Taxonomy" id="405034"/>
    <lineage>
        <taxon>Eukaryota</taxon>
        <taxon>Metazoa</taxon>
        <taxon>Ecdysozoa</taxon>
        <taxon>Arthropoda</taxon>
        <taxon>Hexapoda</taxon>
        <taxon>Insecta</taxon>
        <taxon>Pterygota</taxon>
        <taxon>Neoptera</taxon>
        <taxon>Endopterygota</taxon>
        <taxon>Lepidoptera</taxon>
        <taxon>Glossata</taxon>
        <taxon>Ditrysia</taxon>
        <taxon>Papilionoidea</taxon>
        <taxon>Nymphalidae</taxon>
        <taxon>Heliconiinae</taxon>
        <taxon>Argynnini</taxon>
        <taxon>Brenthis</taxon>
    </lineage>
</organism>
<dbReference type="Gene3D" id="1.10.220.160">
    <property type="match status" value="1"/>
</dbReference>
<keyword evidence="2" id="KW-0808">Transferase</keyword>
<keyword evidence="3" id="KW-0949">S-adenosyl-L-methionine</keyword>
<feature type="domain" description="SET" evidence="4">
    <location>
        <begin position="254"/>
        <end position="534"/>
    </location>
</feature>
<dbReference type="GO" id="GO:0042051">
    <property type="term" value="P:compound eye photoreceptor development"/>
    <property type="evidence" value="ECO:0007669"/>
    <property type="project" value="TreeGrafter"/>
</dbReference>
<dbReference type="Gene3D" id="6.10.140.2220">
    <property type="match status" value="1"/>
</dbReference>
<dbReference type="InterPro" id="IPR011990">
    <property type="entry name" value="TPR-like_helical_dom_sf"/>
</dbReference>
<dbReference type="InterPro" id="IPR001214">
    <property type="entry name" value="SET_dom"/>
</dbReference>
<proteinExistence type="predicted"/>
<dbReference type="GO" id="GO:0042826">
    <property type="term" value="F:histone deacetylase binding"/>
    <property type="evidence" value="ECO:0007669"/>
    <property type="project" value="TreeGrafter"/>
</dbReference>
<evidence type="ECO:0000256" key="1">
    <source>
        <dbReference type="ARBA" id="ARBA00022603"/>
    </source>
</evidence>
<accession>A0A8J9VIM9</accession>
<dbReference type="InterPro" id="IPR044421">
    <property type="entry name" value="SMYD4_SET"/>
</dbReference>
<dbReference type="Pfam" id="PF00856">
    <property type="entry name" value="SET"/>
    <property type="match status" value="1"/>
</dbReference>
<evidence type="ECO:0000313" key="6">
    <source>
        <dbReference type="Proteomes" id="UP000838878"/>
    </source>
</evidence>
<dbReference type="GO" id="GO:0032259">
    <property type="term" value="P:methylation"/>
    <property type="evidence" value="ECO:0007669"/>
    <property type="project" value="UniProtKB-KW"/>
</dbReference>
<dbReference type="EMBL" id="OV170223">
    <property type="protein sequence ID" value="CAH0722273.1"/>
    <property type="molecule type" value="Genomic_DNA"/>
</dbReference>
<dbReference type="InterPro" id="IPR052097">
    <property type="entry name" value="SET-MYND_domain_protein"/>
</dbReference>
<name>A0A8J9VIM9_9NEOP</name>
<dbReference type="GO" id="GO:0008757">
    <property type="term" value="F:S-adenosylmethionine-dependent methyltransferase activity"/>
    <property type="evidence" value="ECO:0007669"/>
    <property type="project" value="UniProtKB-ARBA"/>
</dbReference>
<dbReference type="PANTHER" id="PTHR46165">
    <property type="entry name" value="SET AND MYND DOMAIN-CONTAINING PROTEIN 4"/>
    <property type="match status" value="1"/>
</dbReference>
<dbReference type="AlphaFoldDB" id="A0A8J9VIM9"/>
<keyword evidence="1" id="KW-0489">Methyltransferase</keyword>
<evidence type="ECO:0000313" key="5">
    <source>
        <dbReference type="EMBL" id="CAH0722273.1"/>
    </source>
</evidence>
<dbReference type="SUPFAM" id="SSF48452">
    <property type="entry name" value="TPR-like"/>
    <property type="match status" value="1"/>
</dbReference>
<reference evidence="5" key="1">
    <citation type="submission" date="2021-12" db="EMBL/GenBank/DDBJ databases">
        <authorList>
            <person name="Martin H S."/>
        </authorList>
    </citation>
    <scope>NUCLEOTIDE SEQUENCE</scope>
</reference>
<dbReference type="GO" id="GO:0005737">
    <property type="term" value="C:cytoplasm"/>
    <property type="evidence" value="ECO:0007669"/>
    <property type="project" value="TreeGrafter"/>
</dbReference>